<dbReference type="AlphaFoldDB" id="A0A5C7GY49"/>
<dbReference type="GO" id="GO:0005739">
    <property type="term" value="C:mitochondrion"/>
    <property type="evidence" value="ECO:0007669"/>
    <property type="project" value="TreeGrafter"/>
</dbReference>
<dbReference type="GO" id="GO:0030150">
    <property type="term" value="P:protein import into mitochondrial matrix"/>
    <property type="evidence" value="ECO:0007669"/>
    <property type="project" value="TreeGrafter"/>
</dbReference>
<keyword evidence="2 4" id="KW-0863">Zinc-finger</keyword>
<dbReference type="PANTHER" id="PTHR20922">
    <property type="entry name" value="DNL-TYPE ZINC FINGER PROTEIN"/>
    <property type="match status" value="1"/>
</dbReference>
<dbReference type="GO" id="GO:0006457">
    <property type="term" value="P:protein folding"/>
    <property type="evidence" value="ECO:0007669"/>
    <property type="project" value="TreeGrafter"/>
</dbReference>
<dbReference type="GO" id="GO:0050821">
    <property type="term" value="P:protein stabilization"/>
    <property type="evidence" value="ECO:0007669"/>
    <property type="project" value="TreeGrafter"/>
</dbReference>
<evidence type="ECO:0000256" key="3">
    <source>
        <dbReference type="ARBA" id="ARBA00022833"/>
    </source>
</evidence>
<name>A0A5C7GY49_9ROSI</name>
<organism evidence="6 7">
    <name type="scientific">Acer yangbiense</name>
    <dbReference type="NCBI Taxonomy" id="1000413"/>
    <lineage>
        <taxon>Eukaryota</taxon>
        <taxon>Viridiplantae</taxon>
        <taxon>Streptophyta</taxon>
        <taxon>Embryophyta</taxon>
        <taxon>Tracheophyta</taxon>
        <taxon>Spermatophyta</taxon>
        <taxon>Magnoliopsida</taxon>
        <taxon>eudicotyledons</taxon>
        <taxon>Gunneridae</taxon>
        <taxon>Pentapetalae</taxon>
        <taxon>rosids</taxon>
        <taxon>malvids</taxon>
        <taxon>Sapindales</taxon>
        <taxon>Sapindaceae</taxon>
        <taxon>Hippocastanoideae</taxon>
        <taxon>Acereae</taxon>
        <taxon>Acer</taxon>
    </lineage>
</organism>
<comment type="caution">
    <text evidence="6">The sequence shown here is derived from an EMBL/GenBank/DDBJ whole genome shotgun (WGS) entry which is preliminary data.</text>
</comment>
<proteinExistence type="predicted"/>
<evidence type="ECO:0000313" key="7">
    <source>
        <dbReference type="Proteomes" id="UP000323000"/>
    </source>
</evidence>
<dbReference type="GO" id="GO:0051087">
    <property type="term" value="F:protein-folding chaperone binding"/>
    <property type="evidence" value="ECO:0007669"/>
    <property type="project" value="TreeGrafter"/>
</dbReference>
<evidence type="ECO:0000313" key="6">
    <source>
        <dbReference type="EMBL" id="TXG49501.1"/>
    </source>
</evidence>
<protein>
    <recommendedName>
        <fullName evidence="5">DNL-type domain-containing protein</fullName>
    </recommendedName>
</protein>
<evidence type="ECO:0000256" key="2">
    <source>
        <dbReference type="ARBA" id="ARBA00022771"/>
    </source>
</evidence>
<keyword evidence="7" id="KW-1185">Reference proteome</keyword>
<evidence type="ECO:0000259" key="5">
    <source>
        <dbReference type="PROSITE" id="PS51501"/>
    </source>
</evidence>
<reference evidence="7" key="1">
    <citation type="journal article" date="2019" name="Gigascience">
        <title>De novo genome assembly of the endangered Acer yangbiense, a plant species with extremely small populations endemic to Yunnan Province, China.</title>
        <authorList>
            <person name="Yang J."/>
            <person name="Wariss H.M."/>
            <person name="Tao L."/>
            <person name="Zhang R."/>
            <person name="Yun Q."/>
            <person name="Hollingsworth P."/>
            <person name="Dao Z."/>
            <person name="Luo G."/>
            <person name="Guo H."/>
            <person name="Ma Y."/>
            <person name="Sun W."/>
        </authorList>
    </citation>
    <scope>NUCLEOTIDE SEQUENCE [LARGE SCALE GENOMIC DNA]</scope>
    <source>
        <strain evidence="7">cv. Malutang</strain>
    </source>
</reference>
<dbReference type="OrthoDB" id="512667at2759"/>
<accession>A0A5C7GY49</accession>
<dbReference type="Pfam" id="PF05180">
    <property type="entry name" value="zf-DNL"/>
    <property type="match status" value="1"/>
</dbReference>
<dbReference type="InterPro" id="IPR024158">
    <property type="entry name" value="Mt_import_TIM15"/>
</dbReference>
<dbReference type="InterPro" id="IPR007853">
    <property type="entry name" value="Znf_DNL-typ"/>
</dbReference>
<dbReference type="PROSITE" id="PS51501">
    <property type="entry name" value="ZF_DNL"/>
    <property type="match status" value="1"/>
</dbReference>
<dbReference type="GO" id="GO:0008270">
    <property type="term" value="F:zinc ion binding"/>
    <property type="evidence" value="ECO:0007669"/>
    <property type="project" value="UniProtKB-KW"/>
</dbReference>
<sequence>MAEPSRQLHPSASSLLTRDVYYRRGLGKLINTDSQANKILENPEASSLKPADDISAVKHTAMSNLKVSARHDLAMIFTCRVCETRSVKTASREAYDNGMVVAHCSGCNNLHLIADRLGWFGEPGSIEDVLAARGEEVKKGSTDTLNLTLEDLAGTGKKEPYVDLYLEPDYRLATHSDDSGRPDPSGTSDSRFCCCMKEQPLPERFTPPLLHEGAIHAFASAAA</sequence>
<keyword evidence="1" id="KW-0479">Metal-binding</keyword>
<gene>
    <name evidence="6" type="ORF">EZV62_025376</name>
</gene>
<keyword evidence="3" id="KW-0862">Zinc</keyword>
<feature type="domain" description="DNL-type" evidence="5">
    <location>
        <begin position="68"/>
        <end position="162"/>
    </location>
</feature>
<evidence type="ECO:0000256" key="4">
    <source>
        <dbReference type="PROSITE-ProRule" id="PRU00834"/>
    </source>
</evidence>
<evidence type="ECO:0000256" key="1">
    <source>
        <dbReference type="ARBA" id="ARBA00022723"/>
    </source>
</evidence>
<dbReference type="Proteomes" id="UP000323000">
    <property type="component" value="Chromosome 12"/>
</dbReference>
<dbReference type="EMBL" id="VAHF01000012">
    <property type="protein sequence ID" value="TXG49501.1"/>
    <property type="molecule type" value="Genomic_DNA"/>
</dbReference>
<dbReference type="PANTHER" id="PTHR20922:SF13">
    <property type="entry name" value="DNL-TYPE ZINC FINGER PROTEIN"/>
    <property type="match status" value="1"/>
</dbReference>